<evidence type="ECO:0000256" key="3">
    <source>
        <dbReference type="ARBA" id="ARBA00022701"/>
    </source>
</evidence>
<feature type="compositionally biased region" description="Acidic residues" evidence="12">
    <location>
        <begin position="484"/>
        <end position="525"/>
    </location>
</feature>
<reference evidence="14 15" key="1">
    <citation type="submission" date="2023-09" db="EMBL/GenBank/DDBJ databases">
        <title>Pangenome analysis of Batrachochytrium dendrobatidis and related Chytrids.</title>
        <authorList>
            <person name="Yacoub M.N."/>
            <person name="Stajich J.E."/>
            <person name="James T.Y."/>
        </authorList>
    </citation>
    <scope>NUCLEOTIDE SEQUENCE [LARGE SCALE GENOMIC DNA]</scope>
    <source>
        <strain evidence="14 15">JEL0888</strain>
    </source>
</reference>
<keyword evidence="8" id="KW-0206">Cytoskeleton</keyword>
<keyword evidence="4 9" id="KW-0547">Nucleotide-binding</keyword>
<evidence type="ECO:0000256" key="9">
    <source>
        <dbReference type="PROSITE-ProRule" id="PRU00283"/>
    </source>
</evidence>
<dbReference type="PROSITE" id="PS00411">
    <property type="entry name" value="KINESIN_MOTOR_1"/>
    <property type="match status" value="1"/>
</dbReference>
<dbReference type="InterPro" id="IPR019821">
    <property type="entry name" value="Kinesin_motor_CS"/>
</dbReference>
<feature type="coiled-coil region" evidence="11">
    <location>
        <begin position="561"/>
        <end position="704"/>
    </location>
</feature>
<name>A0ABR4N0I8_9FUNG</name>
<feature type="region of interest" description="Disordered" evidence="12">
    <location>
        <begin position="395"/>
        <end position="423"/>
    </location>
</feature>
<evidence type="ECO:0000256" key="12">
    <source>
        <dbReference type="SAM" id="MobiDB-lite"/>
    </source>
</evidence>
<feature type="region of interest" description="Disordered" evidence="12">
    <location>
        <begin position="842"/>
        <end position="914"/>
    </location>
</feature>
<gene>
    <name evidence="14" type="ORF">HK105_207486</name>
</gene>
<feature type="domain" description="Kinesin motor" evidence="13">
    <location>
        <begin position="7"/>
        <end position="339"/>
    </location>
</feature>
<dbReference type="InterPro" id="IPR027417">
    <property type="entry name" value="P-loop_NTPase"/>
</dbReference>
<proteinExistence type="inferred from homology"/>
<dbReference type="Proteomes" id="UP001527925">
    <property type="component" value="Unassembled WGS sequence"/>
</dbReference>
<keyword evidence="5 9" id="KW-0067">ATP-binding</keyword>
<feature type="compositionally biased region" description="Basic and acidic residues" evidence="12">
    <location>
        <begin position="857"/>
        <end position="869"/>
    </location>
</feature>
<dbReference type="EMBL" id="JADGIZ020000053">
    <property type="protein sequence ID" value="KAL2913031.1"/>
    <property type="molecule type" value="Genomic_DNA"/>
</dbReference>
<protein>
    <recommendedName>
        <fullName evidence="10">Kinesin-like protein</fullName>
    </recommendedName>
</protein>
<feature type="binding site" evidence="9">
    <location>
        <begin position="92"/>
        <end position="99"/>
    </location>
    <ligand>
        <name>ATP</name>
        <dbReference type="ChEBI" id="CHEBI:30616"/>
    </ligand>
</feature>
<accession>A0ABR4N0I8</accession>
<feature type="compositionally biased region" description="Polar residues" evidence="12">
    <location>
        <begin position="468"/>
        <end position="481"/>
    </location>
</feature>
<keyword evidence="6 11" id="KW-0175">Coiled coil</keyword>
<keyword evidence="3 10" id="KW-0493">Microtubule</keyword>
<organism evidence="14 15">
    <name type="scientific">Polyrhizophydium stewartii</name>
    <dbReference type="NCBI Taxonomy" id="2732419"/>
    <lineage>
        <taxon>Eukaryota</taxon>
        <taxon>Fungi</taxon>
        <taxon>Fungi incertae sedis</taxon>
        <taxon>Chytridiomycota</taxon>
        <taxon>Chytridiomycota incertae sedis</taxon>
        <taxon>Chytridiomycetes</taxon>
        <taxon>Rhizophydiales</taxon>
        <taxon>Rhizophydiales incertae sedis</taxon>
        <taxon>Polyrhizophydium</taxon>
    </lineage>
</organism>
<dbReference type="InterPro" id="IPR036961">
    <property type="entry name" value="Kinesin_motor_dom_sf"/>
</dbReference>
<dbReference type="Gene3D" id="3.40.850.10">
    <property type="entry name" value="Kinesin motor domain"/>
    <property type="match status" value="1"/>
</dbReference>
<dbReference type="SMART" id="SM00129">
    <property type="entry name" value="KISc"/>
    <property type="match status" value="1"/>
</dbReference>
<dbReference type="InterPro" id="IPR027640">
    <property type="entry name" value="Kinesin-like_fam"/>
</dbReference>
<dbReference type="PANTHER" id="PTHR47968">
    <property type="entry name" value="CENTROMERE PROTEIN E"/>
    <property type="match status" value="1"/>
</dbReference>
<feature type="compositionally biased region" description="Polar residues" evidence="12">
    <location>
        <begin position="411"/>
        <end position="423"/>
    </location>
</feature>
<feature type="region of interest" description="Disordered" evidence="12">
    <location>
        <begin position="454"/>
        <end position="531"/>
    </location>
</feature>
<dbReference type="InterPro" id="IPR001752">
    <property type="entry name" value="Kinesin_motor_dom"/>
</dbReference>
<evidence type="ECO:0000259" key="13">
    <source>
        <dbReference type="PROSITE" id="PS50067"/>
    </source>
</evidence>
<dbReference type="SUPFAM" id="SSF52540">
    <property type="entry name" value="P-loop containing nucleoside triphosphate hydrolases"/>
    <property type="match status" value="1"/>
</dbReference>
<dbReference type="Pfam" id="PF00225">
    <property type="entry name" value="Kinesin"/>
    <property type="match status" value="1"/>
</dbReference>
<keyword evidence="15" id="KW-1185">Reference proteome</keyword>
<evidence type="ECO:0000256" key="10">
    <source>
        <dbReference type="RuleBase" id="RU000394"/>
    </source>
</evidence>
<evidence type="ECO:0000256" key="2">
    <source>
        <dbReference type="ARBA" id="ARBA00022490"/>
    </source>
</evidence>
<dbReference type="PRINTS" id="PR00380">
    <property type="entry name" value="KINESINHEAVY"/>
</dbReference>
<evidence type="ECO:0000256" key="7">
    <source>
        <dbReference type="ARBA" id="ARBA00023175"/>
    </source>
</evidence>
<keyword evidence="7 9" id="KW-0505">Motor protein</keyword>
<evidence type="ECO:0000256" key="8">
    <source>
        <dbReference type="ARBA" id="ARBA00023212"/>
    </source>
</evidence>
<feature type="compositionally biased region" description="Gly residues" evidence="12">
    <location>
        <begin position="874"/>
        <end position="891"/>
    </location>
</feature>
<evidence type="ECO:0000256" key="6">
    <source>
        <dbReference type="ARBA" id="ARBA00023054"/>
    </source>
</evidence>
<evidence type="ECO:0000313" key="14">
    <source>
        <dbReference type="EMBL" id="KAL2913031.1"/>
    </source>
</evidence>
<evidence type="ECO:0000256" key="5">
    <source>
        <dbReference type="ARBA" id="ARBA00022840"/>
    </source>
</evidence>
<comment type="caution">
    <text evidence="14">The sequence shown here is derived from an EMBL/GenBank/DDBJ whole genome shotgun (WGS) entry which is preliminary data.</text>
</comment>
<keyword evidence="2" id="KW-0963">Cytoplasm</keyword>
<comment type="subcellular location">
    <subcellularLocation>
        <location evidence="1">Cytoplasm</location>
        <location evidence="1">Cytoskeleton</location>
    </subcellularLocation>
</comment>
<evidence type="ECO:0000256" key="4">
    <source>
        <dbReference type="ARBA" id="ARBA00022741"/>
    </source>
</evidence>
<dbReference type="PROSITE" id="PS50067">
    <property type="entry name" value="KINESIN_MOTOR_2"/>
    <property type="match status" value="1"/>
</dbReference>
<evidence type="ECO:0000313" key="15">
    <source>
        <dbReference type="Proteomes" id="UP001527925"/>
    </source>
</evidence>
<dbReference type="PANTHER" id="PTHR47968:SF76">
    <property type="entry name" value="KINESIN-LIKE PROTEIN"/>
    <property type="match status" value="1"/>
</dbReference>
<comment type="similarity">
    <text evidence="9 10">Belongs to the TRAFAC class myosin-kinesin ATPase superfamily. Kinesin family.</text>
</comment>
<sequence>MSGRGENIMVVCRCRPFNEREKANGHTKICEIDSRNGVISLKNPKQDSDVKTFTFDAAFDEGCLQTEVYNSTARVIVDAALGGFNGTVFVYGQTGTGKTFSMQGVPNVPQLRGIIPTTFHHIFDYISQTSQKKFLVRVSFLEIYNEEIKDLLIKANKNPKGGLDLKENPETGVYVKNLSAFVVKSVEEMEHLMDVGNKNRSVGATLMNENSSRSHSIFTITIESSEPGPDGQDRYVSGKLNLVDLAGSERQSKTGASGDRLKEATKINLSLSALGNCISALVDGKSSHIPYRDSKLTRLLQDSLGGNAKTLMIATLSPASYNFDETLSTLRYANRAKSIKNKPVVNEDPKDAMLREYQEEIERLRRALEARQQGGGAPRIVTKVVKKQVKKKVQKLIQRKKSKQATAEGGDTQSSHHGSSHALTTGTDVAITDAEVEGESFVLDGDGSSAGAGTLAVGADVHGDGAPSASTAEATTDQGSAMQAEDEEDGGESDADTDGSEDDGGGDDGGEAELVEEEEEEEEEIVVVNPLAELDPETIAKLQAEVEAEKRALLASKDIVIEEKQRIAAELEKRAADLEKERQERESLAAKLKAMEEKLLVGGHNIYDKVNEQERKLQEAHGQLVEQQRRERELQQQLNQKQEAQLQLEESYASLQEEVDVKTKKLKKLWSKLQEIKSEINDVKDEFRIEREDLLDTIRELSRELSLKMAVIENFVPPEERVKVEKRAKYDEEKDDWVLMTMTQTGLQTRTKRPTSIPTVKRPMCQYAKIMIAMGDLSPRYRSDNVVTLQLELPERTTLQNEAPSKGGKEISALQGVLDFALAEDAEDVYVSSDFMGDLGGSSDVLGQGDSSHRKKSADPRRASGRGEARSSGISGGGGGGGGGGNGGGSGSVRVAAESEFPNSRAGIAKGRYA</sequence>
<evidence type="ECO:0000256" key="11">
    <source>
        <dbReference type="SAM" id="Coils"/>
    </source>
</evidence>
<evidence type="ECO:0000256" key="1">
    <source>
        <dbReference type="ARBA" id="ARBA00004245"/>
    </source>
</evidence>